<name>A0AAN6EZ42_EXODE</name>
<dbReference type="Pfam" id="PF12937">
    <property type="entry name" value="F-box-like"/>
    <property type="match status" value="1"/>
</dbReference>
<protein>
    <recommendedName>
        <fullName evidence="2">F-box domain-containing protein</fullName>
    </recommendedName>
</protein>
<dbReference type="InterPro" id="IPR001810">
    <property type="entry name" value="F-box_dom"/>
</dbReference>
<organism evidence="3 4">
    <name type="scientific">Exophiala dermatitidis</name>
    <name type="common">Black yeast-like fungus</name>
    <name type="synonym">Wangiella dermatitidis</name>
    <dbReference type="NCBI Taxonomy" id="5970"/>
    <lineage>
        <taxon>Eukaryota</taxon>
        <taxon>Fungi</taxon>
        <taxon>Dikarya</taxon>
        <taxon>Ascomycota</taxon>
        <taxon>Pezizomycotina</taxon>
        <taxon>Eurotiomycetes</taxon>
        <taxon>Chaetothyriomycetidae</taxon>
        <taxon>Chaetothyriales</taxon>
        <taxon>Herpotrichiellaceae</taxon>
        <taxon>Exophiala</taxon>
    </lineage>
</organism>
<feature type="region of interest" description="Disordered" evidence="1">
    <location>
        <begin position="1"/>
        <end position="67"/>
    </location>
</feature>
<dbReference type="SMART" id="SM00256">
    <property type="entry name" value="FBOX"/>
    <property type="match status" value="1"/>
</dbReference>
<dbReference type="PROSITE" id="PS50181">
    <property type="entry name" value="FBOX"/>
    <property type="match status" value="1"/>
</dbReference>
<evidence type="ECO:0000256" key="1">
    <source>
        <dbReference type="SAM" id="MobiDB-lite"/>
    </source>
</evidence>
<reference evidence="3" key="1">
    <citation type="submission" date="2023-01" db="EMBL/GenBank/DDBJ databases">
        <title>Exophiala dermititidis isolated from Cystic Fibrosis Patient.</title>
        <authorList>
            <person name="Kurbessoian T."/>
            <person name="Crocker A."/>
            <person name="Murante D."/>
            <person name="Hogan D.A."/>
            <person name="Stajich J.E."/>
        </authorList>
    </citation>
    <scope>NUCLEOTIDE SEQUENCE</scope>
    <source>
        <strain evidence="3">Ex8</strain>
    </source>
</reference>
<evidence type="ECO:0000259" key="2">
    <source>
        <dbReference type="PROSITE" id="PS50181"/>
    </source>
</evidence>
<proteinExistence type="predicted"/>
<feature type="compositionally biased region" description="Low complexity" evidence="1">
    <location>
        <begin position="42"/>
        <end position="51"/>
    </location>
</feature>
<evidence type="ECO:0000313" key="4">
    <source>
        <dbReference type="Proteomes" id="UP001161757"/>
    </source>
</evidence>
<feature type="domain" description="F-box" evidence="2">
    <location>
        <begin position="75"/>
        <end position="123"/>
    </location>
</feature>
<dbReference type="InterPro" id="IPR036047">
    <property type="entry name" value="F-box-like_dom_sf"/>
</dbReference>
<evidence type="ECO:0000313" key="3">
    <source>
        <dbReference type="EMBL" id="KAJ8994252.1"/>
    </source>
</evidence>
<dbReference type="CDD" id="cd09917">
    <property type="entry name" value="F-box_SF"/>
    <property type="match status" value="1"/>
</dbReference>
<dbReference type="Proteomes" id="UP001161757">
    <property type="component" value="Unassembled WGS sequence"/>
</dbReference>
<gene>
    <name evidence="3" type="ORF">HRR80_002747</name>
</gene>
<accession>A0AAN6EZ42</accession>
<dbReference type="SUPFAM" id="SSF81383">
    <property type="entry name" value="F-box domain"/>
    <property type="match status" value="1"/>
</dbReference>
<comment type="caution">
    <text evidence="3">The sequence shown here is derived from an EMBL/GenBank/DDBJ whole genome shotgun (WGS) entry which is preliminary data.</text>
</comment>
<sequence>MVMVTSILRRSSAANHVESGSSSGESSRRTSHAESQQPPRRPSLGGLSLRLSRSKRRESSKETETCSDPAAQRLGEMFFSLPDEIIVQILCHLSQADIFALRRTCRSVYGFLNVHAAPITRSLLIQSAHEHCWHPFEDNVNDSKAWDTYSYIQTLYPQPLPCRSMDYLLQMVKRQSQINRMLSIIGGYVHMKIYMIASCPRFNDFSPYKAKLIRRLHLAAWTLYHFLDKYRLMLIFEHPGHPQPQPNLTGSSTDKSASSCPSCKRFVRRLLLSYPGTEIIPAYHFYALCQQHLRSLSRAPTYAGSIERKLRGWSRKPPTDADLATLFVMGGIPELCKLNMLKGTYNQRIEVIGSFVDMLDRKAAERSRTGRVETHPPSLSPLKLDGNETAISPASFTRITRPLTSTLDYASYATLAAVPDLDDFIIGTDEWVTRMFQLVNPEDEIVSAFGFVQNVLAGKGEKNRGGSGGDEGGAELDFLAPVIDFD</sequence>
<dbReference type="EMBL" id="JAJGCB010000003">
    <property type="protein sequence ID" value="KAJ8994252.1"/>
    <property type="molecule type" value="Genomic_DNA"/>
</dbReference>
<dbReference type="AlphaFoldDB" id="A0AAN6EZ42"/>